<dbReference type="InterPro" id="IPR016032">
    <property type="entry name" value="Sig_transdc_resp-reg_C-effctor"/>
</dbReference>
<feature type="modified residue" description="4-aspartylphosphate" evidence="3">
    <location>
        <position position="70"/>
    </location>
</feature>
<feature type="domain" description="Response regulatory" evidence="5">
    <location>
        <begin position="18"/>
        <end position="135"/>
    </location>
</feature>
<dbReference type="InterPro" id="IPR011006">
    <property type="entry name" value="CheY-like_superfamily"/>
</dbReference>
<dbReference type="Gene3D" id="3.40.50.2300">
    <property type="match status" value="1"/>
</dbReference>
<evidence type="ECO:0000256" key="2">
    <source>
        <dbReference type="ARBA" id="ARBA00023125"/>
    </source>
</evidence>
<keyword evidence="7" id="KW-1185">Reference proteome</keyword>
<dbReference type="InterPro" id="IPR000792">
    <property type="entry name" value="Tscrpt_reg_LuxR_C"/>
</dbReference>
<feature type="domain" description="HTH luxR-type" evidence="4">
    <location>
        <begin position="166"/>
        <end position="232"/>
    </location>
</feature>
<dbReference type="InterPro" id="IPR051015">
    <property type="entry name" value="EvgA-like"/>
</dbReference>
<evidence type="ECO:0000256" key="1">
    <source>
        <dbReference type="ARBA" id="ARBA00022553"/>
    </source>
</evidence>
<dbReference type="InterPro" id="IPR001789">
    <property type="entry name" value="Sig_transdc_resp-reg_receiver"/>
</dbReference>
<evidence type="ECO:0000259" key="4">
    <source>
        <dbReference type="PROSITE" id="PS50043"/>
    </source>
</evidence>
<dbReference type="EMBL" id="JBHTND010000012">
    <property type="protein sequence ID" value="MFD1302087.1"/>
    <property type="molecule type" value="Genomic_DNA"/>
</dbReference>
<dbReference type="CDD" id="cd17535">
    <property type="entry name" value="REC_NarL-like"/>
    <property type="match status" value="1"/>
</dbReference>
<proteinExistence type="predicted"/>
<sequence>MNIPLFEGLAMFKKTGTAAIVADDHELFRAGLAEILRRDLHFERVVECSSIEEIVTVLEEISGVTFMTLDLAMPGMLGASTVHELRCAYPSIQICVITASDKRDDILHLLQAGVHGFIPKALGILEIKTALRRVMGGQIYVPPVLSMPIAEEPIAMRGGFEPGAATGAKDAKLSPRQKEVLSLMAKGCSNKEIARKLGLAEGTIKVHVNALFRSLGAHNRVTAVASLAHAIELPALS</sequence>
<dbReference type="PROSITE" id="PS50043">
    <property type="entry name" value="HTH_LUXR_2"/>
    <property type="match status" value="1"/>
</dbReference>
<evidence type="ECO:0000259" key="5">
    <source>
        <dbReference type="PROSITE" id="PS50110"/>
    </source>
</evidence>
<dbReference type="Pfam" id="PF00196">
    <property type="entry name" value="GerE"/>
    <property type="match status" value="1"/>
</dbReference>
<dbReference type="PANTHER" id="PTHR45566">
    <property type="entry name" value="HTH-TYPE TRANSCRIPTIONAL REGULATOR YHJB-RELATED"/>
    <property type="match status" value="1"/>
</dbReference>
<dbReference type="Proteomes" id="UP001597176">
    <property type="component" value="Unassembled WGS sequence"/>
</dbReference>
<keyword evidence="2" id="KW-0238">DNA-binding</keyword>
<evidence type="ECO:0000313" key="7">
    <source>
        <dbReference type="Proteomes" id="UP001597176"/>
    </source>
</evidence>
<gene>
    <name evidence="6" type="ORF">ACFQ4G_10875</name>
</gene>
<organism evidence="6 7">
    <name type="scientific">Methylobacterium marchantiae</name>
    <dbReference type="NCBI Taxonomy" id="600331"/>
    <lineage>
        <taxon>Bacteria</taxon>
        <taxon>Pseudomonadati</taxon>
        <taxon>Pseudomonadota</taxon>
        <taxon>Alphaproteobacteria</taxon>
        <taxon>Hyphomicrobiales</taxon>
        <taxon>Methylobacteriaceae</taxon>
        <taxon>Methylobacterium</taxon>
    </lineage>
</organism>
<dbReference type="InterPro" id="IPR058245">
    <property type="entry name" value="NreC/VraR/RcsB-like_REC"/>
</dbReference>
<evidence type="ECO:0000313" key="6">
    <source>
        <dbReference type="EMBL" id="MFD1302087.1"/>
    </source>
</evidence>
<dbReference type="SMART" id="SM00421">
    <property type="entry name" value="HTH_LUXR"/>
    <property type="match status" value="1"/>
</dbReference>
<dbReference type="PROSITE" id="PS50110">
    <property type="entry name" value="RESPONSE_REGULATORY"/>
    <property type="match status" value="1"/>
</dbReference>
<keyword evidence="1 3" id="KW-0597">Phosphoprotein</keyword>
<dbReference type="SUPFAM" id="SSF46894">
    <property type="entry name" value="C-terminal effector domain of the bipartite response regulators"/>
    <property type="match status" value="1"/>
</dbReference>
<accession>A0ABW3WXK7</accession>
<dbReference type="CDD" id="cd06170">
    <property type="entry name" value="LuxR_C_like"/>
    <property type="match status" value="1"/>
</dbReference>
<dbReference type="SUPFAM" id="SSF52172">
    <property type="entry name" value="CheY-like"/>
    <property type="match status" value="1"/>
</dbReference>
<dbReference type="Pfam" id="PF00072">
    <property type="entry name" value="Response_reg"/>
    <property type="match status" value="1"/>
</dbReference>
<dbReference type="SMART" id="SM00448">
    <property type="entry name" value="REC"/>
    <property type="match status" value="1"/>
</dbReference>
<dbReference type="PANTHER" id="PTHR45566:SF1">
    <property type="entry name" value="HTH-TYPE TRANSCRIPTIONAL REGULATOR YHJB-RELATED"/>
    <property type="match status" value="1"/>
</dbReference>
<comment type="caution">
    <text evidence="6">The sequence shown here is derived from an EMBL/GenBank/DDBJ whole genome shotgun (WGS) entry which is preliminary data.</text>
</comment>
<dbReference type="PRINTS" id="PR00038">
    <property type="entry name" value="HTHLUXR"/>
</dbReference>
<name>A0ABW3WXK7_9HYPH</name>
<evidence type="ECO:0000256" key="3">
    <source>
        <dbReference type="PROSITE-ProRule" id="PRU00169"/>
    </source>
</evidence>
<reference evidence="7" key="1">
    <citation type="journal article" date="2019" name="Int. J. Syst. Evol. Microbiol.">
        <title>The Global Catalogue of Microorganisms (GCM) 10K type strain sequencing project: providing services to taxonomists for standard genome sequencing and annotation.</title>
        <authorList>
            <consortium name="The Broad Institute Genomics Platform"/>
            <consortium name="The Broad Institute Genome Sequencing Center for Infectious Disease"/>
            <person name="Wu L."/>
            <person name="Ma J."/>
        </authorList>
    </citation>
    <scope>NUCLEOTIDE SEQUENCE [LARGE SCALE GENOMIC DNA]</scope>
    <source>
        <strain evidence="7">CCUG 56108</strain>
    </source>
</reference>
<protein>
    <submittedName>
        <fullName evidence="6">Response regulator</fullName>
    </submittedName>
</protein>